<keyword evidence="1" id="KW-0862">Zinc</keyword>
<reference evidence="3" key="1">
    <citation type="submission" date="2020-11" db="EMBL/GenBank/DDBJ databases">
        <authorList>
            <person name="Tran Van P."/>
        </authorList>
    </citation>
    <scope>NUCLEOTIDE SEQUENCE</scope>
</reference>
<sequence>MIRPCEDSEDYNPEFPTLHCELCQQQFDNPGKWVRHVQTCHTKEQIAATNDQSCRVFGFLVTGGAIGEEWAEGVERERCRLVVKS</sequence>
<dbReference type="InterPro" id="IPR013087">
    <property type="entry name" value="Znf_C2H2_type"/>
</dbReference>
<organism evidence="3">
    <name type="scientific">Timema genevievae</name>
    <name type="common">Walking stick</name>
    <dbReference type="NCBI Taxonomy" id="629358"/>
    <lineage>
        <taxon>Eukaryota</taxon>
        <taxon>Metazoa</taxon>
        <taxon>Ecdysozoa</taxon>
        <taxon>Arthropoda</taxon>
        <taxon>Hexapoda</taxon>
        <taxon>Insecta</taxon>
        <taxon>Pterygota</taxon>
        <taxon>Neoptera</taxon>
        <taxon>Polyneoptera</taxon>
        <taxon>Phasmatodea</taxon>
        <taxon>Timematodea</taxon>
        <taxon>Timematoidea</taxon>
        <taxon>Timematidae</taxon>
        <taxon>Timema</taxon>
    </lineage>
</organism>
<dbReference type="PROSITE" id="PS00028">
    <property type="entry name" value="ZINC_FINGER_C2H2_1"/>
    <property type="match status" value="1"/>
</dbReference>
<dbReference type="PROSITE" id="PS50157">
    <property type="entry name" value="ZINC_FINGER_C2H2_2"/>
    <property type="match status" value="1"/>
</dbReference>
<accession>A0A7R9K727</accession>
<evidence type="ECO:0000259" key="2">
    <source>
        <dbReference type="PROSITE" id="PS50157"/>
    </source>
</evidence>
<feature type="domain" description="C2H2-type" evidence="2">
    <location>
        <begin position="18"/>
        <end position="46"/>
    </location>
</feature>
<dbReference type="GO" id="GO:0008270">
    <property type="term" value="F:zinc ion binding"/>
    <property type="evidence" value="ECO:0007669"/>
    <property type="project" value="UniProtKB-KW"/>
</dbReference>
<name>A0A7R9K727_TIMGE</name>
<dbReference type="AlphaFoldDB" id="A0A7R9K727"/>
<keyword evidence="1" id="KW-0479">Metal-binding</keyword>
<keyword evidence="1" id="KW-0863">Zinc-finger</keyword>
<evidence type="ECO:0000313" key="3">
    <source>
        <dbReference type="EMBL" id="CAD7604528.1"/>
    </source>
</evidence>
<dbReference type="EMBL" id="OE844026">
    <property type="protein sequence ID" value="CAD7604528.1"/>
    <property type="molecule type" value="Genomic_DNA"/>
</dbReference>
<protein>
    <recommendedName>
        <fullName evidence="2">C2H2-type domain-containing protein</fullName>
    </recommendedName>
</protein>
<gene>
    <name evidence="3" type="ORF">TGEB3V08_LOCUS9167</name>
</gene>
<evidence type="ECO:0000256" key="1">
    <source>
        <dbReference type="PROSITE-ProRule" id="PRU00042"/>
    </source>
</evidence>
<proteinExistence type="predicted"/>